<dbReference type="EMBL" id="SZOD01001024">
    <property type="protein sequence ID" value="TKI79828.1"/>
    <property type="molecule type" value="Genomic_DNA"/>
</dbReference>
<dbReference type="RefSeq" id="WP_137059289.1">
    <property type="nucleotide sequence ID" value="NZ_SZOD01001024.1"/>
</dbReference>
<gene>
    <name evidence="1" type="ORF">FC701_30505</name>
</gene>
<accession>A0A4U2ZY18</accession>
<comment type="caution">
    <text evidence="1">The sequence shown here is derived from an EMBL/GenBank/DDBJ whole genome shotgun (WGS) entry which is preliminary data.</text>
</comment>
<reference evidence="1 2" key="1">
    <citation type="journal article" date="2019" name="Environ. Microbiol.">
        <title>An active ?-lactamase is a part of an orchestrated cell wall stress resistance network of Bacillus subtilis and related rhizosphere species.</title>
        <authorList>
            <person name="Bucher T."/>
            <person name="Keren-Paz A."/>
            <person name="Hausser J."/>
            <person name="Olender T."/>
            <person name="Cytryn E."/>
            <person name="Kolodkin-Gal I."/>
        </authorList>
    </citation>
    <scope>NUCLEOTIDE SEQUENCE [LARGE SCALE GENOMIC DNA]</scope>
    <source>
        <strain evidence="1 2">I186</strain>
    </source>
</reference>
<evidence type="ECO:0000313" key="2">
    <source>
        <dbReference type="Proteomes" id="UP000305524"/>
    </source>
</evidence>
<proteinExistence type="predicted"/>
<protein>
    <submittedName>
        <fullName evidence="1">Uncharacterized protein</fullName>
    </submittedName>
</protein>
<dbReference type="AlphaFoldDB" id="A0A4U2ZY18"/>
<organism evidence="1 2">
    <name type="scientific">Bacillus mycoides</name>
    <dbReference type="NCBI Taxonomy" id="1405"/>
    <lineage>
        <taxon>Bacteria</taxon>
        <taxon>Bacillati</taxon>
        <taxon>Bacillota</taxon>
        <taxon>Bacilli</taxon>
        <taxon>Bacillales</taxon>
        <taxon>Bacillaceae</taxon>
        <taxon>Bacillus</taxon>
        <taxon>Bacillus cereus group</taxon>
    </lineage>
</organism>
<name>A0A4U2ZY18_BACMY</name>
<dbReference type="Proteomes" id="UP000305524">
    <property type="component" value="Unassembled WGS sequence"/>
</dbReference>
<evidence type="ECO:0000313" key="1">
    <source>
        <dbReference type="EMBL" id="TKI79828.1"/>
    </source>
</evidence>
<sequence>MKFFKRFYNDDFYGLIESSPELSKALEILSEEEMFELGYSVLEDAILVLGHISQDLDSGINQSFRRELCFWIQVISKEIHNIPEKLHLRDITFLREEIYNAISVLYSVKQRKFEGIKISTNRIELCLKSVCNTI</sequence>